<dbReference type="PANTHER" id="PTHR11012">
    <property type="entry name" value="PROTEIN KINASE-LIKE DOMAIN-CONTAINING"/>
    <property type="match status" value="1"/>
</dbReference>
<evidence type="ECO:0000259" key="1">
    <source>
        <dbReference type="SMART" id="SM00587"/>
    </source>
</evidence>
<accession>A0A6P8ZFJ4</accession>
<dbReference type="GeneID" id="117577528"/>
<dbReference type="InterPro" id="IPR011009">
    <property type="entry name" value="Kinase-like_dom_sf"/>
</dbReference>
<sequence>MSTPQQQLDFIERHLVYDISKYFGKDTTLIAHRVQCSTGLDGFMSAVYTVELDLQIDDSRVKQELVLVKFMKGEKTFRESSKAYVQFANEIFLYAEILPAYEQLLRSSHLNTTLVEEFVPRNYRAQFGIIEGLSEEREAVLALQHLKPAGYALGPRLTLRHDQLDAMFGVLGPYHALGYAIRILQPQVHQRLRAGVVDLSFVSKPDEANLFAVLYRAAFDRFYGFYDRCREELLQSDGENDVKFAAKLEQLRSRYFEQPTEILEHIRTDSQSSNFSTFLHGDFNRNNVLFREDEGGKVDNIKMIDFQELRYSTTAIDLSFTLYMNTPPEERETIFPHLLRLYHKKMHETLELVLQRNKDSLSEEQLEQLLNDYSFEHFEAHFKRYAFYGVMICLHFLPWLLGNEADCDRLSKLFETDMHGPEFHQLSIDIAGDEANHRMFAMVRHAYEQGYLDWI</sequence>
<evidence type="ECO:0000313" key="2">
    <source>
        <dbReference type="Proteomes" id="UP000515160"/>
    </source>
</evidence>
<gene>
    <name evidence="3" type="primary">LOC117577528</name>
</gene>
<protein>
    <submittedName>
        <fullName evidence="3">Uncharacterized protein LOC117577528</fullName>
    </submittedName>
</protein>
<dbReference type="InterPro" id="IPR015897">
    <property type="entry name" value="CHK_kinase-like"/>
</dbReference>
<feature type="domain" description="CHK kinase-like" evidence="1">
    <location>
        <begin position="141"/>
        <end position="352"/>
    </location>
</feature>
<reference evidence="3" key="1">
    <citation type="submission" date="2025-08" db="UniProtKB">
        <authorList>
            <consortium name="RefSeq"/>
        </authorList>
    </citation>
    <scope>IDENTIFICATION</scope>
    <source>
        <strain evidence="3">15112-1751.03</strain>
        <tissue evidence="3">Whole Adult</tissue>
    </source>
</reference>
<dbReference type="Pfam" id="PF02958">
    <property type="entry name" value="EcKL"/>
    <property type="match status" value="1"/>
</dbReference>
<proteinExistence type="predicted"/>
<dbReference type="RefSeq" id="XP_034118257.1">
    <property type="nucleotide sequence ID" value="XM_034262366.2"/>
</dbReference>
<dbReference type="SUPFAM" id="SSF56112">
    <property type="entry name" value="Protein kinase-like (PK-like)"/>
    <property type="match status" value="1"/>
</dbReference>
<dbReference type="Gene3D" id="3.90.1200.10">
    <property type="match status" value="1"/>
</dbReference>
<evidence type="ECO:0000313" key="3">
    <source>
        <dbReference type="RefSeq" id="XP_034118257.1"/>
    </source>
</evidence>
<dbReference type="Proteomes" id="UP000515160">
    <property type="component" value="Chromosome X"/>
</dbReference>
<dbReference type="AlphaFoldDB" id="A0A6P8ZFJ4"/>
<dbReference type="PANTHER" id="PTHR11012:SF4">
    <property type="entry name" value="LD42035P"/>
    <property type="match status" value="1"/>
</dbReference>
<keyword evidence="2" id="KW-1185">Reference proteome</keyword>
<dbReference type="InterPro" id="IPR004119">
    <property type="entry name" value="EcKL"/>
</dbReference>
<dbReference type="SMART" id="SM00587">
    <property type="entry name" value="CHK"/>
    <property type="match status" value="1"/>
</dbReference>
<name>A0A6P8ZFJ4_DROAB</name>
<organism evidence="2 3">
    <name type="scientific">Drosophila albomicans</name>
    <name type="common">Fruit fly</name>
    <dbReference type="NCBI Taxonomy" id="7291"/>
    <lineage>
        <taxon>Eukaryota</taxon>
        <taxon>Metazoa</taxon>
        <taxon>Ecdysozoa</taxon>
        <taxon>Arthropoda</taxon>
        <taxon>Hexapoda</taxon>
        <taxon>Insecta</taxon>
        <taxon>Pterygota</taxon>
        <taxon>Neoptera</taxon>
        <taxon>Endopterygota</taxon>
        <taxon>Diptera</taxon>
        <taxon>Brachycera</taxon>
        <taxon>Muscomorpha</taxon>
        <taxon>Ephydroidea</taxon>
        <taxon>Drosophilidae</taxon>
        <taxon>Drosophila</taxon>
    </lineage>
</organism>
<dbReference type="OrthoDB" id="190089at2759"/>